<dbReference type="InterPro" id="IPR025212">
    <property type="entry name" value="CAD_CENP-Q"/>
</dbReference>
<evidence type="ECO:0000256" key="9">
    <source>
        <dbReference type="SAM" id="MobiDB-lite"/>
    </source>
</evidence>
<dbReference type="RefSeq" id="XP_020657148.2">
    <property type="nucleotide sequence ID" value="XM_020801489.2"/>
</dbReference>
<dbReference type="Pfam" id="PF13094">
    <property type="entry name" value="CENP-Q"/>
    <property type="match status" value="1"/>
</dbReference>
<dbReference type="GO" id="GO:0005634">
    <property type="term" value="C:nucleus"/>
    <property type="evidence" value="ECO:0007669"/>
    <property type="project" value="UniProtKB-SubCell"/>
</dbReference>
<dbReference type="OrthoDB" id="8927710at2759"/>
<evidence type="ECO:0000313" key="10">
    <source>
        <dbReference type="Proteomes" id="UP001652642"/>
    </source>
</evidence>
<feature type="coiled-coil region" evidence="8">
    <location>
        <begin position="145"/>
        <end position="200"/>
    </location>
</feature>
<evidence type="ECO:0000313" key="11">
    <source>
        <dbReference type="RefSeq" id="XP_020657148.2"/>
    </source>
</evidence>
<dbReference type="GeneID" id="110083221"/>
<proteinExistence type="inferred from homology"/>
<evidence type="ECO:0000256" key="8">
    <source>
        <dbReference type="SAM" id="Coils"/>
    </source>
</evidence>
<feature type="region of interest" description="Disordered" evidence="9">
    <location>
        <begin position="1"/>
        <end position="60"/>
    </location>
</feature>
<gene>
    <name evidence="11" type="primary">CENPQ</name>
</gene>
<name>A0A6J0UAR3_9SAUR</name>
<dbReference type="InParanoid" id="A0A6J0UAR3"/>
<organism evidence="10 11">
    <name type="scientific">Pogona vitticeps</name>
    <name type="common">central bearded dragon</name>
    <dbReference type="NCBI Taxonomy" id="103695"/>
    <lineage>
        <taxon>Eukaryota</taxon>
        <taxon>Metazoa</taxon>
        <taxon>Chordata</taxon>
        <taxon>Craniata</taxon>
        <taxon>Vertebrata</taxon>
        <taxon>Euteleostomi</taxon>
        <taxon>Lepidosauria</taxon>
        <taxon>Squamata</taxon>
        <taxon>Bifurcata</taxon>
        <taxon>Unidentata</taxon>
        <taxon>Episquamata</taxon>
        <taxon>Toxicofera</taxon>
        <taxon>Iguania</taxon>
        <taxon>Acrodonta</taxon>
        <taxon>Agamidae</taxon>
        <taxon>Amphibolurinae</taxon>
        <taxon>Pogona</taxon>
    </lineage>
</organism>
<reference evidence="11" key="2">
    <citation type="submission" date="2025-08" db="UniProtKB">
        <authorList>
            <consortium name="RefSeq"/>
        </authorList>
    </citation>
    <scope>IDENTIFICATION</scope>
</reference>
<sequence length="277" mass="31724">MPMDQARGAAREKMAKEQLEPSRKKRGTDGRQRKRNLQRQKGAQGVQEQQSTESPKAETASLYTKVLKVTQRQRAKWRPLPKSSREHLESTMHWLITSLLYKTAENHTETEKHLNLLKKRLLKSLENLQVPMEKQSSLKNAHSFLAKEKTKSAALEDGLAELQDEIDKVVQAAEFREETIQRLQKEVQELKCELAAEEATASKLFYKDGNHGLALPDFSKDSLKLPILQNELLKIKNQQGLLNDLNTLQKSEEMTTMSAFLEEAYENVDSLQSETVR</sequence>
<dbReference type="FunCoup" id="A0A6J0UAR3">
    <property type="interactions" value="305"/>
</dbReference>
<reference evidence="10" key="1">
    <citation type="submission" date="2025-05" db="UniProtKB">
        <authorList>
            <consortium name="RefSeq"/>
        </authorList>
    </citation>
    <scope>NUCLEOTIDE SEQUENCE [LARGE SCALE GENOMIC DNA]</scope>
</reference>
<dbReference type="Proteomes" id="UP001652642">
    <property type="component" value="Chromosome 1"/>
</dbReference>
<keyword evidence="5" id="KW-0158">Chromosome</keyword>
<keyword evidence="8" id="KW-0175">Coiled coil</keyword>
<dbReference type="AlphaFoldDB" id="A0A6J0UAR3"/>
<evidence type="ECO:0000256" key="5">
    <source>
        <dbReference type="ARBA" id="ARBA00022454"/>
    </source>
</evidence>
<evidence type="ECO:0000256" key="6">
    <source>
        <dbReference type="ARBA" id="ARBA00023242"/>
    </source>
</evidence>
<evidence type="ECO:0000256" key="7">
    <source>
        <dbReference type="ARBA" id="ARBA00023328"/>
    </source>
</evidence>
<dbReference type="KEGG" id="pvt:110083221"/>
<dbReference type="PANTHER" id="PTHR31345">
    <property type="entry name" value="CENTROMERE PROTEIN Q"/>
    <property type="match status" value="1"/>
</dbReference>
<comment type="similarity">
    <text evidence="3">Belongs to the CENP-Q/OKP1 family.</text>
</comment>
<evidence type="ECO:0000256" key="3">
    <source>
        <dbReference type="ARBA" id="ARBA00008191"/>
    </source>
</evidence>
<keyword evidence="6" id="KW-0539">Nucleus</keyword>
<keyword evidence="10" id="KW-1185">Reference proteome</keyword>
<feature type="compositionally biased region" description="Basic and acidic residues" evidence="9">
    <location>
        <begin position="9"/>
        <end position="31"/>
    </location>
</feature>
<evidence type="ECO:0000256" key="2">
    <source>
        <dbReference type="ARBA" id="ARBA00004584"/>
    </source>
</evidence>
<comment type="subcellular location">
    <subcellularLocation>
        <location evidence="2">Chromosome</location>
        <location evidence="2">Centromere</location>
    </subcellularLocation>
    <subcellularLocation>
        <location evidence="1">Nucleus</location>
    </subcellularLocation>
</comment>
<evidence type="ECO:0000256" key="4">
    <source>
        <dbReference type="ARBA" id="ARBA00016397"/>
    </source>
</evidence>
<dbReference type="CTD" id="55166"/>
<evidence type="ECO:0000256" key="1">
    <source>
        <dbReference type="ARBA" id="ARBA00004123"/>
    </source>
</evidence>
<dbReference type="PANTHER" id="PTHR31345:SF3">
    <property type="entry name" value="CENTROMERE PROTEIN Q"/>
    <property type="match status" value="1"/>
</dbReference>
<protein>
    <recommendedName>
        <fullName evidence="4">Centromere protein Q</fullName>
    </recommendedName>
</protein>
<keyword evidence="7" id="KW-0137">Centromere</keyword>
<accession>A0A6J0UAR3</accession>
<dbReference type="GO" id="GO:0000775">
    <property type="term" value="C:chromosome, centromeric region"/>
    <property type="evidence" value="ECO:0007669"/>
    <property type="project" value="UniProtKB-SubCell"/>
</dbReference>